<evidence type="ECO:0000313" key="2">
    <source>
        <dbReference type="Proteomes" id="UP000319619"/>
    </source>
</evidence>
<name>A0A532V0T8_UNCL8</name>
<comment type="caution">
    <text evidence="1">The sequence shown here is derived from an EMBL/GenBank/DDBJ whole genome shotgun (WGS) entry which is preliminary data.</text>
</comment>
<accession>A0A532V0T8</accession>
<organism evidence="1 2">
    <name type="scientific">candidate division LCP-89 bacterium B3_LCP</name>
    <dbReference type="NCBI Taxonomy" id="2012998"/>
    <lineage>
        <taxon>Bacteria</taxon>
        <taxon>Pseudomonadati</taxon>
        <taxon>Bacteria division LCP-89</taxon>
    </lineage>
</organism>
<reference evidence="1 2" key="1">
    <citation type="submission" date="2017-06" db="EMBL/GenBank/DDBJ databases">
        <title>Novel microbial phyla capable of carbon fixation and sulfur reduction in deep-sea sediments.</title>
        <authorList>
            <person name="Huang J."/>
            <person name="Baker B."/>
            <person name="Wang Y."/>
        </authorList>
    </citation>
    <scope>NUCLEOTIDE SEQUENCE [LARGE SCALE GENOMIC DNA]</scope>
    <source>
        <strain evidence="1">B3_LCP</strain>
    </source>
</reference>
<proteinExistence type="predicted"/>
<dbReference type="EMBL" id="NJBN01000004">
    <property type="protein sequence ID" value="TKJ40811.1"/>
    <property type="molecule type" value="Genomic_DNA"/>
</dbReference>
<dbReference type="AlphaFoldDB" id="A0A532V0T8"/>
<protein>
    <submittedName>
        <fullName evidence="1">Uncharacterized protein</fullName>
    </submittedName>
</protein>
<sequence length="366" mass="40933">MIRRLLYIILCLLPFNLHAMEINPAGRLLLLNTGARAIGMGGCGTLVGESYSGLYNPAAQMLSSNISGSVFINSYPYFAPGYDYLAITAAGKTEFGHIGFSYLSRKGIDGSDLPPEEISSLVLSGRVHKKLNLTYGFGIKILATHKANFIPVNQAFTRTYKMAFDLGLVYYRILPGSTIGNPRYKDSDLKTKFGNPFPRGFTVAVAFQNMGGKVEFEQSIDIEMLPQAFRADFMWGAFESRWLDLRAVAQAQKLLVERNELGGYKTATEAFFQAWSGKSNEGAWVSRAGIELSVFGLISGRIGWSRDHKERSDYVYHGVGIGPEWLRLGAARQHQPGTDLQMKYETRYDLTVNINYERIRGWFSKY</sequence>
<evidence type="ECO:0000313" key="1">
    <source>
        <dbReference type="EMBL" id="TKJ40811.1"/>
    </source>
</evidence>
<dbReference type="Proteomes" id="UP000319619">
    <property type="component" value="Unassembled WGS sequence"/>
</dbReference>
<gene>
    <name evidence="1" type="ORF">CEE37_07555</name>
</gene>